<dbReference type="EMBL" id="CP012150">
    <property type="protein sequence ID" value="AKS33251.1"/>
    <property type="molecule type" value="Genomic_DNA"/>
</dbReference>
<dbReference type="SUPFAM" id="SSF53474">
    <property type="entry name" value="alpha/beta-Hydrolases"/>
    <property type="match status" value="1"/>
</dbReference>
<dbReference type="Gene3D" id="3.40.50.1820">
    <property type="entry name" value="alpha/beta hydrolase"/>
    <property type="match status" value="1"/>
</dbReference>
<reference evidence="2 3" key="1">
    <citation type="submission" date="2015-07" db="EMBL/GenBank/DDBJ databases">
        <title>Complete genome sequence of Mycobacterium goodii X7B, a facultative thermophilic biodesulfurizing bacterium.</title>
        <authorList>
            <person name="Yu B."/>
            <person name="Li F."/>
            <person name="Xu P."/>
        </authorList>
    </citation>
    <scope>NUCLEOTIDE SEQUENCE [LARGE SCALE GENOMIC DNA]</scope>
    <source>
        <strain evidence="2 3">X7B</strain>
    </source>
</reference>
<dbReference type="AlphaFoldDB" id="A0A0K0X7C4"/>
<protein>
    <submittedName>
        <fullName evidence="2">Thioesterase</fullName>
    </submittedName>
</protein>
<dbReference type="Proteomes" id="UP000062255">
    <property type="component" value="Chromosome"/>
</dbReference>
<dbReference type="InterPro" id="IPR029058">
    <property type="entry name" value="AB_hydrolase_fold"/>
</dbReference>
<dbReference type="GO" id="GO:0003824">
    <property type="term" value="F:catalytic activity"/>
    <property type="evidence" value="ECO:0007669"/>
    <property type="project" value="UniProtKB-ARBA"/>
</dbReference>
<evidence type="ECO:0000313" key="2">
    <source>
        <dbReference type="EMBL" id="AKS33251.1"/>
    </source>
</evidence>
<organism evidence="2 3">
    <name type="scientific">Mycolicibacterium goodii</name>
    <name type="common">Mycobacterium goodii</name>
    <dbReference type="NCBI Taxonomy" id="134601"/>
    <lineage>
        <taxon>Bacteria</taxon>
        <taxon>Bacillati</taxon>
        <taxon>Actinomycetota</taxon>
        <taxon>Actinomycetes</taxon>
        <taxon>Mycobacteriales</taxon>
        <taxon>Mycobacteriaceae</taxon>
        <taxon>Mycolicibacterium</taxon>
    </lineage>
</organism>
<dbReference type="Pfam" id="PF12697">
    <property type="entry name" value="Abhydrolase_6"/>
    <property type="match status" value="1"/>
</dbReference>
<gene>
    <name evidence="2" type="ORF">AFA91_16530</name>
</gene>
<proteinExistence type="predicted"/>
<sequence length="304" mass="31844">MAGPNKPDRSVPHPRVVLADGVPMSALVAEATEPRAVVVALHGGATTSAYFDCPGHQELSLLHAGVAAGFTVVALDRPGYGASAPYPEAMARPEQRLSLVFGALEHIVGTQDLFVLGHSMGCELAVRMATADSATGAGARVVGISLAGTGRRYRTAARDILTHASIDHRPRGLRELLWEPARLYPPDVVGSGLSSGGAAYEGDVVRTWSAQDFPRLAAQVRVPAQFIAGDHENVWEADAEALAAIGAMFSTAPRVDVDVLPEAGHNLSVGFTAAEYHQRVLQFAGACLDIRAARTGTDVEVEAG</sequence>
<dbReference type="KEGG" id="mgo:AFA91_16530"/>
<evidence type="ECO:0000259" key="1">
    <source>
        <dbReference type="Pfam" id="PF12697"/>
    </source>
</evidence>
<feature type="domain" description="AB hydrolase-1" evidence="1">
    <location>
        <begin position="38"/>
        <end position="268"/>
    </location>
</feature>
<dbReference type="RefSeq" id="WP_049745672.1">
    <property type="nucleotide sequence ID" value="NZ_CP012150.1"/>
</dbReference>
<dbReference type="STRING" id="134601.AFA91_16530"/>
<name>A0A0K0X7C4_MYCGD</name>
<dbReference type="OrthoDB" id="4276066at2"/>
<dbReference type="InterPro" id="IPR000073">
    <property type="entry name" value="AB_hydrolase_1"/>
</dbReference>
<accession>A0A0K0X7C4</accession>
<dbReference type="PATRIC" id="fig|134601.6.peg.3430"/>
<evidence type="ECO:0000313" key="3">
    <source>
        <dbReference type="Proteomes" id="UP000062255"/>
    </source>
</evidence>